<dbReference type="EMBL" id="HBJA01017411">
    <property type="protein sequence ID" value="CAE0794474.1"/>
    <property type="molecule type" value="Transcribed_RNA"/>
</dbReference>
<accession>A0A7S4CE55</accession>
<feature type="region of interest" description="Disordered" evidence="1">
    <location>
        <begin position="1"/>
        <end position="20"/>
    </location>
</feature>
<protein>
    <submittedName>
        <fullName evidence="2">Uncharacterized protein</fullName>
    </submittedName>
</protein>
<proteinExistence type="predicted"/>
<reference evidence="2" key="1">
    <citation type="submission" date="2021-01" db="EMBL/GenBank/DDBJ databases">
        <authorList>
            <person name="Corre E."/>
            <person name="Pelletier E."/>
            <person name="Niang G."/>
            <person name="Scheremetjew M."/>
            <person name="Finn R."/>
            <person name="Kale V."/>
            <person name="Holt S."/>
            <person name="Cochrane G."/>
            <person name="Meng A."/>
            <person name="Brown T."/>
            <person name="Cohen L."/>
        </authorList>
    </citation>
    <scope>NUCLEOTIDE SEQUENCE</scope>
    <source>
        <strain evidence="2">CCMP1594</strain>
    </source>
</reference>
<name>A0A7S4CE55_9EUGL</name>
<sequence length="109" mass="11581">MYRCRSPKKTAVCEPQPQHMGNPSPCANSALSKQHTTCGPTVWVGTDTGVVVVRLRLCGAGDSSSNPAGQRLEGWRAFAICVPYPALWCFLLHAFSSAGPVQGRHASGV</sequence>
<organism evidence="2">
    <name type="scientific">Eutreptiella gymnastica</name>
    <dbReference type="NCBI Taxonomy" id="73025"/>
    <lineage>
        <taxon>Eukaryota</taxon>
        <taxon>Discoba</taxon>
        <taxon>Euglenozoa</taxon>
        <taxon>Euglenida</taxon>
        <taxon>Spirocuta</taxon>
        <taxon>Euglenophyceae</taxon>
        <taxon>Eutreptiales</taxon>
        <taxon>Eutreptiaceae</taxon>
        <taxon>Eutreptiella</taxon>
    </lineage>
</organism>
<evidence type="ECO:0000313" key="2">
    <source>
        <dbReference type="EMBL" id="CAE0794474.1"/>
    </source>
</evidence>
<dbReference type="AlphaFoldDB" id="A0A7S4CE55"/>
<gene>
    <name evidence="2" type="ORF">EGYM00163_LOCUS5592</name>
</gene>
<evidence type="ECO:0000256" key="1">
    <source>
        <dbReference type="SAM" id="MobiDB-lite"/>
    </source>
</evidence>